<organism evidence="3">
    <name type="scientific">termite gut metagenome</name>
    <dbReference type="NCBI Taxonomy" id="433724"/>
    <lineage>
        <taxon>unclassified sequences</taxon>
        <taxon>metagenomes</taxon>
        <taxon>organismal metagenomes</taxon>
    </lineage>
</organism>
<dbReference type="InterPro" id="IPR007712">
    <property type="entry name" value="RelE/ParE_toxin"/>
</dbReference>
<comment type="similarity">
    <text evidence="1">Belongs to the RelE toxin family.</text>
</comment>
<dbReference type="Gene3D" id="3.30.2310.20">
    <property type="entry name" value="RelE-like"/>
    <property type="match status" value="1"/>
</dbReference>
<sequence>MTDYAIENLNEIQQYYVANYVSMSNVVKLINELVRSVAVLETLPYTGRVVPEYNVQLVRELIRGKYRIIYQISDRVINILAFYHQARLLPKNVRLL</sequence>
<dbReference type="AlphaFoldDB" id="A0A5J4QKP1"/>
<name>A0A5J4QKP1_9ZZZZ</name>
<dbReference type="PANTHER" id="PTHR33755">
    <property type="entry name" value="TOXIN PARE1-RELATED"/>
    <property type="match status" value="1"/>
</dbReference>
<dbReference type="EMBL" id="SNRY01003038">
    <property type="protein sequence ID" value="KAA6322467.1"/>
    <property type="molecule type" value="Genomic_DNA"/>
</dbReference>
<proteinExistence type="inferred from homology"/>
<evidence type="ECO:0000256" key="1">
    <source>
        <dbReference type="ARBA" id="ARBA00006226"/>
    </source>
</evidence>
<dbReference type="PANTHER" id="PTHR33755:SF5">
    <property type="entry name" value="TYPE II TOXIN-ANTITOXIN SYSTEM RELE_PARE FAMILY TOXIN"/>
    <property type="match status" value="1"/>
</dbReference>
<comment type="caution">
    <text evidence="3">The sequence shown here is derived from an EMBL/GenBank/DDBJ whole genome shotgun (WGS) entry which is preliminary data.</text>
</comment>
<reference evidence="3" key="1">
    <citation type="submission" date="2019-03" db="EMBL/GenBank/DDBJ databases">
        <title>Single cell metagenomics reveals metabolic interactions within the superorganism composed of flagellate Streblomastix strix and complex community of Bacteroidetes bacteria on its surface.</title>
        <authorList>
            <person name="Treitli S.C."/>
            <person name="Kolisko M."/>
            <person name="Husnik F."/>
            <person name="Keeling P."/>
            <person name="Hampl V."/>
        </authorList>
    </citation>
    <scope>NUCLEOTIDE SEQUENCE</scope>
    <source>
        <strain evidence="3">STM</strain>
    </source>
</reference>
<evidence type="ECO:0000313" key="3">
    <source>
        <dbReference type="EMBL" id="KAA6322467.1"/>
    </source>
</evidence>
<evidence type="ECO:0000256" key="2">
    <source>
        <dbReference type="ARBA" id="ARBA00022649"/>
    </source>
</evidence>
<keyword evidence="2" id="KW-1277">Toxin-antitoxin system</keyword>
<dbReference type="InterPro" id="IPR051803">
    <property type="entry name" value="TA_system_RelE-like_toxin"/>
</dbReference>
<dbReference type="Pfam" id="PF05016">
    <property type="entry name" value="ParE_toxin"/>
    <property type="match status" value="1"/>
</dbReference>
<protein>
    <submittedName>
        <fullName evidence="3">Uncharacterized protein</fullName>
    </submittedName>
</protein>
<accession>A0A5J4QKP1</accession>
<gene>
    <name evidence="3" type="ORF">EZS27_027993</name>
</gene>
<dbReference type="InterPro" id="IPR035093">
    <property type="entry name" value="RelE/ParE_toxin_dom_sf"/>
</dbReference>